<comment type="caution">
    <text evidence="2">The sequence shown here is derived from an EMBL/GenBank/DDBJ whole genome shotgun (WGS) entry which is preliminary data.</text>
</comment>
<evidence type="ECO:0000256" key="1">
    <source>
        <dbReference type="SAM" id="MobiDB-lite"/>
    </source>
</evidence>
<dbReference type="EMBL" id="CAJVQA010020413">
    <property type="protein sequence ID" value="CAG8763602.1"/>
    <property type="molecule type" value="Genomic_DNA"/>
</dbReference>
<dbReference type="OrthoDB" id="10568515at2759"/>
<accession>A0A9N9NTX7</accession>
<feature type="compositionally biased region" description="Acidic residues" evidence="1">
    <location>
        <begin position="66"/>
        <end position="80"/>
    </location>
</feature>
<proteinExistence type="predicted"/>
<dbReference type="Proteomes" id="UP000789759">
    <property type="component" value="Unassembled WGS sequence"/>
</dbReference>
<feature type="region of interest" description="Disordered" evidence="1">
    <location>
        <begin position="65"/>
        <end position="86"/>
    </location>
</feature>
<evidence type="ECO:0000313" key="2">
    <source>
        <dbReference type="EMBL" id="CAG8763602.1"/>
    </source>
</evidence>
<dbReference type="AlphaFoldDB" id="A0A9N9NTX7"/>
<sequence>MTCTRTLKQKIVIHPGRVRRPHLKIQQRYYNKAKLLNNSQDPALSSNLKNSSVLINNNFEYSTENDSFDDDVGNSSDDFENSSNDFGNIDGPASFELFNGEYGPYFANFTEQKLFL</sequence>
<keyword evidence="3" id="KW-1185">Reference proteome</keyword>
<gene>
    <name evidence="2" type="ORF">CPELLU_LOCUS15469</name>
</gene>
<protein>
    <submittedName>
        <fullName evidence="2">5728_t:CDS:1</fullName>
    </submittedName>
</protein>
<name>A0A9N9NTX7_9GLOM</name>
<evidence type="ECO:0000313" key="3">
    <source>
        <dbReference type="Proteomes" id="UP000789759"/>
    </source>
</evidence>
<reference evidence="2" key="1">
    <citation type="submission" date="2021-06" db="EMBL/GenBank/DDBJ databases">
        <authorList>
            <person name="Kallberg Y."/>
            <person name="Tangrot J."/>
            <person name="Rosling A."/>
        </authorList>
    </citation>
    <scope>NUCLEOTIDE SEQUENCE</scope>
    <source>
        <strain evidence="2">FL966</strain>
    </source>
</reference>
<organism evidence="2 3">
    <name type="scientific">Cetraspora pellucida</name>
    <dbReference type="NCBI Taxonomy" id="1433469"/>
    <lineage>
        <taxon>Eukaryota</taxon>
        <taxon>Fungi</taxon>
        <taxon>Fungi incertae sedis</taxon>
        <taxon>Mucoromycota</taxon>
        <taxon>Glomeromycotina</taxon>
        <taxon>Glomeromycetes</taxon>
        <taxon>Diversisporales</taxon>
        <taxon>Gigasporaceae</taxon>
        <taxon>Cetraspora</taxon>
    </lineage>
</organism>